<proteinExistence type="predicted"/>
<protein>
    <submittedName>
        <fullName evidence="6">Uncharacterized protein</fullName>
    </submittedName>
</protein>
<evidence type="ECO:0000256" key="3">
    <source>
        <dbReference type="PROSITE-ProRule" id="PRU00339"/>
    </source>
</evidence>
<dbReference type="SUPFAM" id="SSF48452">
    <property type="entry name" value="TPR-like"/>
    <property type="match status" value="4"/>
</dbReference>
<name>A0AAW1SE70_9CHLO</name>
<feature type="repeat" description="TPR" evidence="3">
    <location>
        <begin position="168"/>
        <end position="201"/>
    </location>
</feature>
<feature type="coiled-coil region" evidence="4">
    <location>
        <begin position="916"/>
        <end position="979"/>
    </location>
</feature>
<feature type="region of interest" description="Disordered" evidence="5">
    <location>
        <begin position="981"/>
        <end position="1220"/>
    </location>
</feature>
<accession>A0AAW1SE70</accession>
<evidence type="ECO:0000256" key="1">
    <source>
        <dbReference type="ARBA" id="ARBA00022737"/>
    </source>
</evidence>
<dbReference type="PANTHER" id="PTHR14027">
    <property type="entry name" value="RNA POLYMERASE-ASSOCIATED PROTEIN CTR9"/>
    <property type="match status" value="1"/>
</dbReference>
<dbReference type="Proteomes" id="UP001445335">
    <property type="component" value="Unassembled WGS sequence"/>
</dbReference>
<sequence length="1220" mass="130184">METHIYIPVAGLSDEVVAVPLSELPAEAEDLLDILKAEEAPLSVWLDFAKAYLAQGQMKQYLHILREGTGPEVKEFFGDRDKFEQVHIHCALAAYHTAAGRTERDREARSRHFQQARGLLSAARLIAHDEQLVLLGLGQLSLAEGNLVAAKQEFERATKLQSNGCVNIAGYLALANLLFRQGAYKEALAAYTRGLRAHPGAPAEVRLGLAACHFRLGRLPAAHAAFQRVLELSPGCAEALLGLAVIAFAGPDPERGAREGLDLLCRAYGADAGHPGVLALLAQCSLARGDAGRASTLASAAAEAADADDARAEALSLQARLRNTITGVQQARARHAAARAHHAAGRLADAYRCYQQASKLDARLPLPLLGMAQMNLLQKEFTNAASLLETALQRVPGWVDALKVLGALYPQAERKGQAAVAHFRAATEAGSASGEVWEMFGELLAATEPAEALKAYKRALSLQREAAEAEANRRKKAAERCAAARARAVLAPGITNGDAGKDLTLSTDEAAAAAEAAEVPPEPLPAKLLNNAAVLHMRAGDTSAAFTLMKEAIEAMKGTAAGGLPAGAEITLVFNQARIREAAGELTAAAADYRGILAGLPGYVDARLRLAAIARARGDLGGAVVEAQAVLDERPEHPDAVALLGAVHLEQKDYPAAEARFMELVQAHSTKHDAYAWLGLASLNFATAPFDRKKPESVRKAEKQLPRALDAYKRVLERSEGNAFAANGIGAVLAEQGHLGAARAVFAQVQEAAAASEGWLRLPDAALNMASVCLAQGQPVPAIQQYTSALRRFSHGTDARALRYLARACYDDGRHAAARRTLLGATHMFPSDHTLRFNTGLSMQEEAVRELQKKRGEGEAGKLDALSRAVGGLAQAHRFFGKLRELGVRRTGIEDRRLDSHLKFCAETHDLALKHVERARSEADIVEMRREASRRQLEAAKKEREAVEARQSALAEQAAVAKQQQARAYRERVERLKAAWKDDKATSKAVEEGDAMKVDKRRKKKAAEEAAARADDMFADEEGDVEYDPAAADDEFAAADGGEQPREVEDEEEEAEFDEAAFDEEEHERRILAGTGLQSSDEEEAAGSPPSGPANGGLPPQCPPGGSGGRLKRHRDEHAGRANGSLVEDDDVDEPGGTTAGDVLEDDGEDAGAGAAKRARTALLDSDEENEPPTAPPEKGPPRDAAVEGVEFDAQPGDDAQALHAVGATPQDLFGSDDDD</sequence>
<evidence type="ECO:0000313" key="7">
    <source>
        <dbReference type="Proteomes" id="UP001445335"/>
    </source>
</evidence>
<evidence type="ECO:0000256" key="4">
    <source>
        <dbReference type="SAM" id="Coils"/>
    </source>
</evidence>
<dbReference type="Gene3D" id="1.25.40.10">
    <property type="entry name" value="Tetratricopeptide repeat domain"/>
    <property type="match status" value="3"/>
</dbReference>
<dbReference type="GO" id="GO:0006368">
    <property type="term" value="P:transcription elongation by RNA polymerase II"/>
    <property type="evidence" value="ECO:0007669"/>
    <property type="project" value="TreeGrafter"/>
</dbReference>
<feature type="repeat" description="TPR" evidence="3">
    <location>
        <begin position="203"/>
        <end position="236"/>
    </location>
</feature>
<feature type="compositionally biased region" description="Acidic residues" evidence="5">
    <location>
        <begin position="1048"/>
        <end position="1066"/>
    </location>
</feature>
<feature type="compositionally biased region" description="Basic and acidic residues" evidence="5">
    <location>
        <begin position="981"/>
        <end position="998"/>
    </location>
</feature>
<gene>
    <name evidence="6" type="ORF">WJX81_005444</name>
</gene>
<dbReference type="PROSITE" id="PS50005">
    <property type="entry name" value="TPR"/>
    <property type="match status" value="2"/>
</dbReference>
<dbReference type="EMBL" id="JALJOU010000004">
    <property type="protein sequence ID" value="KAK9844132.1"/>
    <property type="molecule type" value="Genomic_DNA"/>
</dbReference>
<dbReference type="GO" id="GO:0000993">
    <property type="term" value="F:RNA polymerase II complex binding"/>
    <property type="evidence" value="ECO:0007669"/>
    <property type="project" value="TreeGrafter"/>
</dbReference>
<feature type="coiled-coil region" evidence="4">
    <location>
        <begin position="450"/>
        <end position="479"/>
    </location>
</feature>
<dbReference type="Pfam" id="PF13432">
    <property type="entry name" value="TPR_16"/>
    <property type="match status" value="2"/>
</dbReference>
<organism evidence="6 7">
    <name type="scientific">Elliptochloris bilobata</name>
    <dbReference type="NCBI Taxonomy" id="381761"/>
    <lineage>
        <taxon>Eukaryota</taxon>
        <taxon>Viridiplantae</taxon>
        <taxon>Chlorophyta</taxon>
        <taxon>core chlorophytes</taxon>
        <taxon>Trebouxiophyceae</taxon>
        <taxon>Trebouxiophyceae incertae sedis</taxon>
        <taxon>Elliptochloris clade</taxon>
        <taxon>Elliptochloris</taxon>
    </lineage>
</organism>
<evidence type="ECO:0000256" key="5">
    <source>
        <dbReference type="SAM" id="MobiDB-lite"/>
    </source>
</evidence>
<evidence type="ECO:0000256" key="2">
    <source>
        <dbReference type="ARBA" id="ARBA00022803"/>
    </source>
</evidence>
<keyword evidence="1" id="KW-0677">Repeat</keyword>
<dbReference type="InterPro" id="IPR031101">
    <property type="entry name" value="Ctr9"/>
</dbReference>
<keyword evidence="2 3" id="KW-0802">TPR repeat</keyword>
<feature type="compositionally biased region" description="Basic and acidic residues" evidence="5">
    <location>
        <begin position="1006"/>
        <end position="1016"/>
    </location>
</feature>
<keyword evidence="4" id="KW-0175">Coiled coil</keyword>
<reference evidence="6 7" key="1">
    <citation type="journal article" date="2024" name="Nat. Commun.">
        <title>Phylogenomics reveals the evolutionary origins of lichenization in chlorophyte algae.</title>
        <authorList>
            <person name="Puginier C."/>
            <person name="Libourel C."/>
            <person name="Otte J."/>
            <person name="Skaloud P."/>
            <person name="Haon M."/>
            <person name="Grisel S."/>
            <person name="Petersen M."/>
            <person name="Berrin J.G."/>
            <person name="Delaux P.M."/>
            <person name="Dal Grande F."/>
            <person name="Keller J."/>
        </authorList>
    </citation>
    <scope>NUCLEOTIDE SEQUENCE [LARGE SCALE GENOMIC DNA]</scope>
    <source>
        <strain evidence="6 7">SAG 245.80</strain>
    </source>
</reference>
<dbReference type="AlphaFoldDB" id="A0AAW1SE70"/>
<comment type="caution">
    <text evidence="6">The sequence shown here is derived from an EMBL/GenBank/DDBJ whole genome shotgun (WGS) entry which is preliminary data.</text>
</comment>
<dbReference type="GO" id="GO:0016593">
    <property type="term" value="C:Cdc73/Paf1 complex"/>
    <property type="evidence" value="ECO:0007669"/>
    <property type="project" value="TreeGrafter"/>
</dbReference>
<dbReference type="InterPro" id="IPR019734">
    <property type="entry name" value="TPR_rpt"/>
</dbReference>
<feature type="compositionally biased region" description="Acidic residues" evidence="5">
    <location>
        <begin position="1017"/>
        <end position="1037"/>
    </location>
</feature>
<keyword evidence="7" id="KW-1185">Reference proteome</keyword>
<dbReference type="PANTHER" id="PTHR14027:SF2">
    <property type="entry name" value="RNA POLYMERASE-ASSOCIATED PROTEIN CTR9 HOMOLOG"/>
    <property type="match status" value="1"/>
</dbReference>
<dbReference type="GO" id="GO:0006355">
    <property type="term" value="P:regulation of DNA-templated transcription"/>
    <property type="evidence" value="ECO:0007669"/>
    <property type="project" value="InterPro"/>
</dbReference>
<evidence type="ECO:0000313" key="6">
    <source>
        <dbReference type="EMBL" id="KAK9844132.1"/>
    </source>
</evidence>
<dbReference type="Pfam" id="PF14559">
    <property type="entry name" value="TPR_19"/>
    <property type="match status" value="1"/>
</dbReference>
<dbReference type="InterPro" id="IPR011990">
    <property type="entry name" value="TPR-like_helical_dom_sf"/>
</dbReference>
<dbReference type="SMART" id="SM00028">
    <property type="entry name" value="TPR"/>
    <property type="match status" value="11"/>
</dbReference>